<dbReference type="SUPFAM" id="SSF143100">
    <property type="entry name" value="TTHA1013/TTHA0281-like"/>
    <property type="match status" value="1"/>
</dbReference>
<protein>
    <recommendedName>
        <fullName evidence="3">Calcineurin-like phosphoesterase domain-containing protein</fullName>
    </recommendedName>
</protein>
<dbReference type="PANTHER" id="PTHR42850">
    <property type="entry name" value="METALLOPHOSPHOESTERASE"/>
    <property type="match status" value="1"/>
</dbReference>
<dbReference type="Pfam" id="PF00149">
    <property type="entry name" value="Metallophos"/>
    <property type="match status" value="1"/>
</dbReference>
<dbReference type="Gene3D" id="3.60.21.10">
    <property type="match status" value="1"/>
</dbReference>
<evidence type="ECO:0000313" key="4">
    <source>
        <dbReference type="EMBL" id="BBX24029.1"/>
    </source>
</evidence>
<dbReference type="SUPFAM" id="SSF56300">
    <property type="entry name" value="Metallo-dependent phosphatases"/>
    <property type="match status" value="1"/>
</dbReference>
<keyword evidence="5" id="KW-1185">Reference proteome</keyword>
<evidence type="ECO:0000313" key="5">
    <source>
        <dbReference type="Proteomes" id="UP000467636"/>
    </source>
</evidence>
<dbReference type="InterPro" id="IPR023827">
    <property type="entry name" value="Peptidase_S8_Asp-AS"/>
</dbReference>
<name>A0AAD1MJI5_9MYCO</name>
<dbReference type="InterPro" id="IPR050126">
    <property type="entry name" value="Ap4A_hydrolase"/>
</dbReference>
<proteinExistence type="inferred from homology"/>
<dbReference type="InterPro" id="IPR029052">
    <property type="entry name" value="Metallo-depent_PP-like"/>
</dbReference>
<dbReference type="AlphaFoldDB" id="A0AAD1MJI5"/>
<accession>A0AAD1MJI5</accession>
<dbReference type="GO" id="GO:0005737">
    <property type="term" value="C:cytoplasm"/>
    <property type="evidence" value="ECO:0007669"/>
    <property type="project" value="TreeGrafter"/>
</dbReference>
<comment type="similarity">
    <text evidence="1">Belongs to the peptidase S8 family.</text>
</comment>
<evidence type="ECO:0000256" key="1">
    <source>
        <dbReference type="ARBA" id="ARBA00011073"/>
    </source>
</evidence>
<dbReference type="PROSITE" id="PS00136">
    <property type="entry name" value="SUBTILASE_ASP"/>
    <property type="match status" value="1"/>
</dbReference>
<sequence length="448" mass="50137">MADSTVRGYDIIGDIHGCASQLEELLTELGYEITDSAGEYRHPDRQAIFVGDLIDRGDEHQRVLEIVKAMVDAGSARIVMGNHEFNALAYHAEWPEGSGKYLRPHDDPDNPWSEKNTRQHQAFLDQITGEQRRYYLDWFATLPIWLDLGGLRVVHACWHDESIAVVQERCGSAAPFTDVARLVAASDKSDPLYRAVETLLKGPEISLVDYGQPEYRDKDDVPRASARIRWWDSEAGTLRDAAVMDSGIKTKDRKPYPELPDTELRADAASYVYTGEVPVFYGHYWRQGAPEPGQDWTARTACVDFSAVKPGGALTAYRWSGESEIDPANYHQLGAAWDFPSLALVWEAKTRAIVAGAGRIEALTDAEVESEVLPNLHKERIVSRYTYRAFWSAEDEMYVGVVAEFPHMSWLADSAREALAGIEKIVTDIVADMEANGEFVPVPFADRP</sequence>
<feature type="domain" description="Calcineurin-like phosphoesterase" evidence="3">
    <location>
        <begin position="11"/>
        <end position="149"/>
    </location>
</feature>
<dbReference type="Proteomes" id="UP000467636">
    <property type="component" value="Chromosome"/>
</dbReference>
<gene>
    <name evidence="4" type="ORF">MTER_34400</name>
</gene>
<dbReference type="InterPro" id="IPR035069">
    <property type="entry name" value="TTHA1013/TTHA0281-like"/>
</dbReference>
<evidence type="ECO:0000256" key="2">
    <source>
        <dbReference type="ARBA" id="ARBA00022801"/>
    </source>
</evidence>
<organism evidence="4 5">
    <name type="scientific">Mycolicibacter terrae</name>
    <dbReference type="NCBI Taxonomy" id="1788"/>
    <lineage>
        <taxon>Bacteria</taxon>
        <taxon>Bacillati</taxon>
        <taxon>Actinomycetota</taxon>
        <taxon>Actinomycetes</taxon>
        <taxon>Mycobacteriales</taxon>
        <taxon>Mycobacteriaceae</taxon>
        <taxon>Mycolicibacter</taxon>
    </lineage>
</organism>
<dbReference type="GO" id="GO:0016791">
    <property type="term" value="F:phosphatase activity"/>
    <property type="evidence" value="ECO:0007669"/>
    <property type="project" value="TreeGrafter"/>
</dbReference>
<dbReference type="PANTHER" id="PTHR42850:SF7">
    <property type="entry name" value="BIS(5'-NUCLEOSYL)-TETRAPHOSPHATASE PRPE [ASYMMETRICAL]"/>
    <property type="match status" value="1"/>
</dbReference>
<reference evidence="4 5" key="1">
    <citation type="journal article" date="2019" name="Emerg. Microbes Infect.">
        <title>Comprehensive subspecies identification of 175 nontuberculous mycobacteria species based on 7547 genomic profiles.</title>
        <authorList>
            <person name="Matsumoto Y."/>
            <person name="Kinjo T."/>
            <person name="Motooka D."/>
            <person name="Nabeya D."/>
            <person name="Jung N."/>
            <person name="Uechi K."/>
            <person name="Horii T."/>
            <person name="Iida T."/>
            <person name="Fujita J."/>
            <person name="Nakamura S."/>
        </authorList>
    </citation>
    <scope>NUCLEOTIDE SEQUENCE [LARGE SCALE GENOMIC DNA]</scope>
    <source>
        <strain evidence="4 5">JCM 12143</strain>
    </source>
</reference>
<evidence type="ECO:0000259" key="3">
    <source>
        <dbReference type="Pfam" id="PF00149"/>
    </source>
</evidence>
<dbReference type="EMBL" id="AP022564">
    <property type="protein sequence ID" value="BBX24029.1"/>
    <property type="molecule type" value="Genomic_DNA"/>
</dbReference>
<keyword evidence="2" id="KW-0378">Hydrolase</keyword>
<dbReference type="InterPro" id="IPR004843">
    <property type="entry name" value="Calcineurin-like_PHP"/>
</dbReference>